<comment type="subcellular location">
    <subcellularLocation>
        <location evidence="1">Membrane</location>
    </subcellularLocation>
</comment>
<organism evidence="7 8">
    <name type="scientific">Strigamia maritima</name>
    <name type="common">European centipede</name>
    <name type="synonym">Geophilus maritimus</name>
    <dbReference type="NCBI Taxonomy" id="126957"/>
    <lineage>
        <taxon>Eukaryota</taxon>
        <taxon>Metazoa</taxon>
        <taxon>Ecdysozoa</taxon>
        <taxon>Arthropoda</taxon>
        <taxon>Myriapoda</taxon>
        <taxon>Chilopoda</taxon>
        <taxon>Pleurostigmophora</taxon>
        <taxon>Geophilomorpha</taxon>
        <taxon>Linotaeniidae</taxon>
        <taxon>Strigamia</taxon>
    </lineage>
</organism>
<dbReference type="InterPro" id="IPR045520">
    <property type="entry name" value="GPAT/DHAPAT_C"/>
</dbReference>
<evidence type="ECO:0000256" key="1">
    <source>
        <dbReference type="ARBA" id="ARBA00004370"/>
    </source>
</evidence>
<dbReference type="OMA" id="RCKHTNE"/>
<dbReference type="Proteomes" id="UP000014500">
    <property type="component" value="Unassembled WGS sequence"/>
</dbReference>
<proteinExistence type="inferred from homology"/>
<reference evidence="7" key="2">
    <citation type="submission" date="2015-02" db="UniProtKB">
        <authorList>
            <consortium name="EnsemblMetazoa"/>
        </authorList>
    </citation>
    <scope>IDENTIFICATION</scope>
</reference>
<dbReference type="GO" id="GO:0019432">
    <property type="term" value="P:triglyceride biosynthetic process"/>
    <property type="evidence" value="ECO:0007669"/>
    <property type="project" value="TreeGrafter"/>
</dbReference>
<dbReference type="PhylomeDB" id="T1JMC2"/>
<dbReference type="InterPro" id="IPR022284">
    <property type="entry name" value="GPAT/DHAPAT"/>
</dbReference>
<evidence type="ECO:0000313" key="8">
    <source>
        <dbReference type="Proteomes" id="UP000014500"/>
    </source>
</evidence>
<dbReference type="SUPFAM" id="SSF69593">
    <property type="entry name" value="Glycerol-3-phosphate (1)-acyltransferase"/>
    <property type="match status" value="1"/>
</dbReference>
<sequence>MVDFIQNIQSVYNKLETKTQESLKCVSPPPVVGISTSPKPEAVDVIEKQIKKNGINSMRQHWSHGAVSAAPAPTRTPNSSQLRWRQQDNFKYASSNLTKAASSLASFKCEPTLHAASGKRPYVGLCCEKCLSSSRNSFVDDVVRTFGLNNLLLVPTMNQNNGFIIRKFHYLAHVFNCRTFYKYPDVSDDVLLSARVLDAVEKAASQETEDEKISPEIYPMLLQKHMKRARIILTTMKSRVSSNLLSFIQWMVFKFLSRLLRSVQVHKGQLEILKRASKASLPLIFIPLHRSHLDYILVTFILVNNKIKAPLVAAGDNLRIPIIGRLLRGLGAFFIKRKMTSPSGQNDHVYKAILHTYVENSLRAGHNLEFFIEGGRSRTGKSCIPKAGLLSVIVATYMDGSIPDALIVPVAINYEKIMDGNFLSEQLGNPKQMESLSSVFRAFWRVINSNFGHVRVDFAQPFSLTELMQSIQSKGLGVVGNTMRLLSPDSCVNKYDCQSSSMSSDTENRMHLVKFMAEHVTYDATHCMSIMTTNLLSFLLLNKFRQGGTKQQIIHAMTWLLEEIRLRGRDFGFDGDARQVVEHAISIMGPKLIEEHKVPMETPVEDVKAQIVVLKPVTDLPYVIELAYYSNVVLSAFLMDGVLAAAVHALVEEDLQSLRDCDSKLVISREKLHAKAKLLCDILQYDFIFTPFCSDLDRDIITKIEKFISDEILSPVEQCDNSHKQWARRFVSSLDWDEGRSDDDEDEFINLTDDALEKLEFYTKILSPIIESYWLFACNISLLLQVQMEEKEFLKRTRLSISNKIAAGLVLHAESLSADALQNAAKLFENWKVIESCVHDNVKLVYLSEYYDDEERLVEIIEIIEEFKQ</sequence>
<dbReference type="PANTHER" id="PTHR12563:SF23">
    <property type="entry name" value="BCDNA.GH07066"/>
    <property type="match status" value="1"/>
</dbReference>
<dbReference type="EnsemblMetazoa" id="SMAR015002-RA">
    <property type="protein sequence ID" value="SMAR015002-PA"/>
    <property type="gene ID" value="SMAR015002"/>
</dbReference>
<reference evidence="8" key="1">
    <citation type="submission" date="2011-05" db="EMBL/GenBank/DDBJ databases">
        <authorList>
            <person name="Richards S.R."/>
            <person name="Qu J."/>
            <person name="Jiang H."/>
            <person name="Jhangiani S.N."/>
            <person name="Agravi P."/>
            <person name="Goodspeed R."/>
            <person name="Gross S."/>
            <person name="Mandapat C."/>
            <person name="Jackson L."/>
            <person name="Mathew T."/>
            <person name="Pu L."/>
            <person name="Thornton R."/>
            <person name="Saada N."/>
            <person name="Wilczek-Boney K.B."/>
            <person name="Lee S."/>
            <person name="Kovar C."/>
            <person name="Wu Y."/>
            <person name="Scherer S.E."/>
            <person name="Worley K.C."/>
            <person name="Muzny D.M."/>
            <person name="Gibbs R."/>
        </authorList>
    </citation>
    <scope>NUCLEOTIDE SEQUENCE</scope>
    <source>
        <strain evidence="8">Brora</strain>
    </source>
</reference>
<dbReference type="InterPro" id="IPR002123">
    <property type="entry name" value="Plipid/glycerol_acylTrfase"/>
</dbReference>
<dbReference type="GO" id="GO:0031966">
    <property type="term" value="C:mitochondrial membrane"/>
    <property type="evidence" value="ECO:0007669"/>
    <property type="project" value="TreeGrafter"/>
</dbReference>
<evidence type="ECO:0000313" key="7">
    <source>
        <dbReference type="EnsemblMetazoa" id="SMAR015002-PA"/>
    </source>
</evidence>
<keyword evidence="4" id="KW-0472">Membrane</keyword>
<accession>T1JMC2</accession>
<dbReference type="HOGENOM" id="CLU_016910_1_1_1"/>
<dbReference type="SMART" id="SM00563">
    <property type="entry name" value="PlsC"/>
    <property type="match status" value="1"/>
</dbReference>
<dbReference type="CDD" id="cd07993">
    <property type="entry name" value="LPLAT_DHAPAT-like"/>
    <property type="match status" value="1"/>
</dbReference>
<dbReference type="InterPro" id="IPR041728">
    <property type="entry name" value="GPAT/DHAPAT_LPLAT"/>
</dbReference>
<evidence type="ECO:0000259" key="6">
    <source>
        <dbReference type="SMART" id="SM00563"/>
    </source>
</evidence>
<dbReference type="GO" id="GO:0006631">
    <property type="term" value="P:fatty acid metabolic process"/>
    <property type="evidence" value="ECO:0007669"/>
    <property type="project" value="TreeGrafter"/>
</dbReference>
<dbReference type="eggNOG" id="KOG3729">
    <property type="taxonomic scope" value="Eukaryota"/>
</dbReference>
<dbReference type="GO" id="GO:0006072">
    <property type="term" value="P:glycerol-3-phosphate metabolic process"/>
    <property type="evidence" value="ECO:0007669"/>
    <property type="project" value="TreeGrafter"/>
</dbReference>
<dbReference type="Pfam" id="PF01553">
    <property type="entry name" value="Acyltransferase"/>
    <property type="match status" value="1"/>
</dbReference>
<dbReference type="EMBL" id="JH431959">
    <property type="status" value="NOT_ANNOTATED_CDS"/>
    <property type="molecule type" value="Genomic_DNA"/>
</dbReference>
<protein>
    <recommendedName>
        <fullName evidence="6">Phospholipid/glycerol acyltransferase domain-containing protein</fullName>
    </recommendedName>
</protein>
<keyword evidence="5" id="KW-0012">Acyltransferase</keyword>
<name>T1JMC2_STRMM</name>
<evidence type="ECO:0000256" key="3">
    <source>
        <dbReference type="ARBA" id="ARBA00022679"/>
    </source>
</evidence>
<evidence type="ECO:0000256" key="2">
    <source>
        <dbReference type="ARBA" id="ARBA00007937"/>
    </source>
</evidence>
<evidence type="ECO:0000256" key="5">
    <source>
        <dbReference type="ARBA" id="ARBA00023315"/>
    </source>
</evidence>
<dbReference type="AlphaFoldDB" id="T1JMC2"/>
<evidence type="ECO:0000256" key="4">
    <source>
        <dbReference type="ARBA" id="ARBA00023136"/>
    </source>
</evidence>
<dbReference type="PANTHER" id="PTHR12563">
    <property type="entry name" value="GLYCEROL-3-PHOSPHATE ACYLTRANSFERASE"/>
    <property type="match status" value="1"/>
</dbReference>
<dbReference type="GO" id="GO:0004366">
    <property type="term" value="F:glycerol-3-phosphate O-acyltransferase activity"/>
    <property type="evidence" value="ECO:0007669"/>
    <property type="project" value="TreeGrafter"/>
</dbReference>
<dbReference type="GO" id="GO:0008654">
    <property type="term" value="P:phospholipid biosynthetic process"/>
    <property type="evidence" value="ECO:0007669"/>
    <property type="project" value="TreeGrafter"/>
</dbReference>
<dbReference type="Pfam" id="PF19277">
    <property type="entry name" value="GPAT_C"/>
    <property type="match status" value="1"/>
</dbReference>
<keyword evidence="3" id="KW-0808">Transferase</keyword>
<feature type="domain" description="Phospholipid/glycerol acyltransferase" evidence="6">
    <location>
        <begin position="283"/>
        <end position="415"/>
    </location>
</feature>
<keyword evidence="8" id="KW-1185">Reference proteome</keyword>
<comment type="similarity">
    <text evidence="2">Belongs to the GPAT/DAPAT family.</text>
</comment>
<dbReference type="STRING" id="126957.T1JMC2"/>